<comment type="similarity">
    <text evidence="3">Belongs to the CoaE family.</text>
</comment>
<feature type="binding site" evidence="3">
    <location>
        <begin position="12"/>
        <end position="17"/>
    </location>
    <ligand>
        <name>ATP</name>
        <dbReference type="ChEBI" id="CHEBI:30616"/>
    </ligand>
</feature>
<keyword evidence="3 5" id="KW-0418">Kinase</keyword>
<comment type="caution">
    <text evidence="5">The sequence shown here is derived from an EMBL/GenBank/DDBJ whole genome shotgun (WGS) entry which is preliminary data.</text>
</comment>
<keyword evidence="1 3" id="KW-0547">Nucleotide-binding</keyword>
<dbReference type="AlphaFoldDB" id="A0A9D2G5G7"/>
<comment type="subcellular location">
    <subcellularLocation>
        <location evidence="3">Cytoplasm</location>
    </subcellularLocation>
</comment>
<evidence type="ECO:0000256" key="1">
    <source>
        <dbReference type="ARBA" id="ARBA00022741"/>
    </source>
</evidence>
<evidence type="ECO:0000256" key="2">
    <source>
        <dbReference type="ARBA" id="ARBA00022840"/>
    </source>
</evidence>
<keyword evidence="3" id="KW-0173">Coenzyme A biosynthesis</keyword>
<dbReference type="HAMAP" id="MF_00376">
    <property type="entry name" value="Dephospho_CoA_kinase"/>
    <property type="match status" value="1"/>
</dbReference>
<dbReference type="GO" id="GO:0004140">
    <property type="term" value="F:dephospho-CoA kinase activity"/>
    <property type="evidence" value="ECO:0007669"/>
    <property type="project" value="UniProtKB-UniRule"/>
</dbReference>
<evidence type="ECO:0000256" key="4">
    <source>
        <dbReference type="NCBIfam" id="TIGR00152"/>
    </source>
</evidence>
<accession>A0A9D2G5G7</accession>
<dbReference type="GO" id="GO:0015937">
    <property type="term" value="P:coenzyme A biosynthetic process"/>
    <property type="evidence" value="ECO:0007669"/>
    <property type="project" value="UniProtKB-UniRule"/>
</dbReference>
<dbReference type="EMBL" id="DXBB01000052">
    <property type="protein sequence ID" value="HIZ72586.1"/>
    <property type="molecule type" value="Genomic_DNA"/>
</dbReference>
<dbReference type="PROSITE" id="PS51219">
    <property type="entry name" value="DPCK"/>
    <property type="match status" value="1"/>
</dbReference>
<comment type="catalytic activity">
    <reaction evidence="3">
        <text>3'-dephospho-CoA + ATP = ADP + CoA + H(+)</text>
        <dbReference type="Rhea" id="RHEA:18245"/>
        <dbReference type="ChEBI" id="CHEBI:15378"/>
        <dbReference type="ChEBI" id="CHEBI:30616"/>
        <dbReference type="ChEBI" id="CHEBI:57287"/>
        <dbReference type="ChEBI" id="CHEBI:57328"/>
        <dbReference type="ChEBI" id="CHEBI:456216"/>
        <dbReference type="EC" id="2.7.1.24"/>
    </reaction>
</comment>
<evidence type="ECO:0000256" key="3">
    <source>
        <dbReference type="HAMAP-Rule" id="MF_00376"/>
    </source>
</evidence>
<dbReference type="NCBIfam" id="TIGR00152">
    <property type="entry name" value="dephospho-CoA kinase"/>
    <property type="match status" value="1"/>
</dbReference>
<sequence>MPSKFAITGGIGSGKSALCRILEERGYPVFSCDAINRALWQDKDYLHGLLERFPSCAAADGIDKKALSALVFSDRNALKMLNSYAHPRIYASLQEQMDGTKKPCFAEVPLLFESGMSALFDGVIVVLRERQARIRSIVRRDGLTPEQAEARIREQFDYDSSLPPGCFVLRNDGDERALEQKADALLEGLKESGRL</sequence>
<dbReference type="SUPFAM" id="SSF52540">
    <property type="entry name" value="P-loop containing nucleoside triphosphate hydrolases"/>
    <property type="match status" value="1"/>
</dbReference>
<comment type="pathway">
    <text evidence="3">Cofactor biosynthesis; coenzyme A biosynthesis; CoA from (R)-pantothenate: step 5/5.</text>
</comment>
<proteinExistence type="inferred from homology"/>
<keyword evidence="3" id="KW-0963">Cytoplasm</keyword>
<name>A0A9D2G5G7_9FIRM</name>
<evidence type="ECO:0000313" key="5">
    <source>
        <dbReference type="EMBL" id="HIZ72586.1"/>
    </source>
</evidence>
<organism evidence="5 6">
    <name type="scientific">Candidatus Gallimonas intestinavium</name>
    <dbReference type="NCBI Taxonomy" id="2838603"/>
    <lineage>
        <taxon>Bacteria</taxon>
        <taxon>Bacillati</taxon>
        <taxon>Bacillota</taxon>
        <taxon>Clostridia</taxon>
        <taxon>Candidatus Gallimonas</taxon>
    </lineage>
</organism>
<dbReference type="GO" id="GO:0005737">
    <property type="term" value="C:cytoplasm"/>
    <property type="evidence" value="ECO:0007669"/>
    <property type="project" value="UniProtKB-SubCell"/>
</dbReference>
<keyword evidence="2 3" id="KW-0067">ATP-binding</keyword>
<dbReference type="EC" id="2.7.1.24" evidence="3 4"/>
<dbReference type="Proteomes" id="UP000824102">
    <property type="component" value="Unassembled WGS sequence"/>
</dbReference>
<protein>
    <recommendedName>
        <fullName evidence="3 4">Dephospho-CoA kinase</fullName>
        <ecNumber evidence="3 4">2.7.1.24</ecNumber>
    </recommendedName>
    <alternativeName>
        <fullName evidence="3">Dephosphocoenzyme A kinase</fullName>
    </alternativeName>
</protein>
<dbReference type="Pfam" id="PF01121">
    <property type="entry name" value="CoaE"/>
    <property type="match status" value="1"/>
</dbReference>
<dbReference type="PANTHER" id="PTHR10695">
    <property type="entry name" value="DEPHOSPHO-COA KINASE-RELATED"/>
    <property type="match status" value="1"/>
</dbReference>
<dbReference type="GO" id="GO:0005524">
    <property type="term" value="F:ATP binding"/>
    <property type="evidence" value="ECO:0007669"/>
    <property type="project" value="UniProtKB-UniRule"/>
</dbReference>
<comment type="function">
    <text evidence="3">Catalyzes the phosphorylation of the 3'-hydroxyl group of dephosphocoenzyme A to form coenzyme A.</text>
</comment>
<dbReference type="Gene3D" id="3.40.50.300">
    <property type="entry name" value="P-loop containing nucleotide triphosphate hydrolases"/>
    <property type="match status" value="1"/>
</dbReference>
<dbReference type="InterPro" id="IPR027417">
    <property type="entry name" value="P-loop_NTPase"/>
</dbReference>
<dbReference type="PANTHER" id="PTHR10695:SF46">
    <property type="entry name" value="BIFUNCTIONAL COENZYME A SYNTHASE-RELATED"/>
    <property type="match status" value="1"/>
</dbReference>
<dbReference type="InterPro" id="IPR001977">
    <property type="entry name" value="Depp_CoAkinase"/>
</dbReference>
<dbReference type="CDD" id="cd02022">
    <property type="entry name" value="DPCK"/>
    <property type="match status" value="1"/>
</dbReference>
<reference evidence="5" key="1">
    <citation type="journal article" date="2021" name="PeerJ">
        <title>Extensive microbial diversity within the chicken gut microbiome revealed by metagenomics and culture.</title>
        <authorList>
            <person name="Gilroy R."/>
            <person name="Ravi A."/>
            <person name="Getino M."/>
            <person name="Pursley I."/>
            <person name="Horton D.L."/>
            <person name="Alikhan N.F."/>
            <person name="Baker D."/>
            <person name="Gharbi K."/>
            <person name="Hall N."/>
            <person name="Watson M."/>
            <person name="Adriaenssens E.M."/>
            <person name="Foster-Nyarko E."/>
            <person name="Jarju S."/>
            <person name="Secka A."/>
            <person name="Antonio M."/>
            <person name="Oren A."/>
            <person name="Chaudhuri R.R."/>
            <person name="La Ragione R."/>
            <person name="Hildebrand F."/>
            <person name="Pallen M.J."/>
        </authorList>
    </citation>
    <scope>NUCLEOTIDE SEQUENCE</scope>
    <source>
        <strain evidence="5">ChiW7-2402</strain>
    </source>
</reference>
<reference evidence="5" key="2">
    <citation type="submission" date="2021-04" db="EMBL/GenBank/DDBJ databases">
        <authorList>
            <person name="Gilroy R."/>
        </authorList>
    </citation>
    <scope>NUCLEOTIDE SEQUENCE</scope>
    <source>
        <strain evidence="5">ChiW7-2402</strain>
    </source>
</reference>
<evidence type="ECO:0000313" key="6">
    <source>
        <dbReference type="Proteomes" id="UP000824102"/>
    </source>
</evidence>
<gene>
    <name evidence="3 5" type="primary">coaE</name>
    <name evidence="5" type="ORF">H9964_03275</name>
</gene>
<keyword evidence="3 5" id="KW-0808">Transferase</keyword>